<reference evidence="1" key="1">
    <citation type="submission" date="2014-05" db="EMBL/GenBank/DDBJ databases">
        <authorList>
            <person name="Chronopoulou M."/>
        </authorList>
    </citation>
    <scope>NUCLEOTIDE SEQUENCE</scope>
    <source>
        <tissue evidence="1">Whole organism</tissue>
    </source>
</reference>
<dbReference type="AlphaFoldDB" id="A0A0K2T7P3"/>
<dbReference type="EMBL" id="HACA01004464">
    <property type="protein sequence ID" value="CDW21825.1"/>
    <property type="molecule type" value="Transcribed_RNA"/>
</dbReference>
<protein>
    <submittedName>
        <fullName evidence="1">Uncharacterized protein</fullName>
    </submittedName>
</protein>
<proteinExistence type="predicted"/>
<evidence type="ECO:0000313" key="1">
    <source>
        <dbReference type="EMBL" id="CDW21825.1"/>
    </source>
</evidence>
<sequence length="92" mass="10256">MRYKSSTPKQHCKDNVTLVVILFFTFLDQVICVLGYGTSTKCTYSCWAQLSNTPTDPPVIKNQSCCPESKRSSGICQKLMLSRSAPVSNIFL</sequence>
<feature type="non-terminal residue" evidence="1">
    <location>
        <position position="92"/>
    </location>
</feature>
<accession>A0A0K2T7P3</accession>
<name>A0A0K2T7P3_LEPSM</name>
<organism evidence="1">
    <name type="scientific">Lepeophtheirus salmonis</name>
    <name type="common">Salmon louse</name>
    <name type="synonym">Caligus salmonis</name>
    <dbReference type="NCBI Taxonomy" id="72036"/>
    <lineage>
        <taxon>Eukaryota</taxon>
        <taxon>Metazoa</taxon>
        <taxon>Ecdysozoa</taxon>
        <taxon>Arthropoda</taxon>
        <taxon>Crustacea</taxon>
        <taxon>Multicrustacea</taxon>
        <taxon>Hexanauplia</taxon>
        <taxon>Copepoda</taxon>
        <taxon>Siphonostomatoida</taxon>
        <taxon>Caligidae</taxon>
        <taxon>Lepeophtheirus</taxon>
    </lineage>
</organism>